<proteinExistence type="predicted"/>
<evidence type="ECO:0000313" key="1">
    <source>
        <dbReference type="EMBL" id="RPD57844.1"/>
    </source>
</evidence>
<reference evidence="1" key="1">
    <citation type="journal article" date="2018" name="Genome Biol. Evol.">
        <title>Genomics and development of Lentinus tigrinus, a white-rot wood-decaying mushroom with dimorphic fruiting bodies.</title>
        <authorList>
            <person name="Wu B."/>
            <person name="Xu Z."/>
            <person name="Knudson A."/>
            <person name="Carlson A."/>
            <person name="Chen N."/>
            <person name="Kovaka S."/>
            <person name="LaButti K."/>
            <person name="Lipzen A."/>
            <person name="Pennachio C."/>
            <person name="Riley R."/>
            <person name="Schakwitz W."/>
            <person name="Umezawa K."/>
            <person name="Ohm R.A."/>
            <person name="Grigoriev I.V."/>
            <person name="Nagy L.G."/>
            <person name="Gibbons J."/>
            <person name="Hibbett D."/>
        </authorList>
    </citation>
    <scope>NUCLEOTIDE SEQUENCE [LARGE SCALE GENOMIC DNA]</scope>
    <source>
        <strain evidence="1">ALCF2SS1-6</strain>
    </source>
</reference>
<organism evidence="1 2">
    <name type="scientific">Lentinus tigrinus ALCF2SS1-6</name>
    <dbReference type="NCBI Taxonomy" id="1328759"/>
    <lineage>
        <taxon>Eukaryota</taxon>
        <taxon>Fungi</taxon>
        <taxon>Dikarya</taxon>
        <taxon>Basidiomycota</taxon>
        <taxon>Agaricomycotina</taxon>
        <taxon>Agaricomycetes</taxon>
        <taxon>Polyporales</taxon>
        <taxon>Polyporaceae</taxon>
        <taxon>Lentinus</taxon>
    </lineage>
</organism>
<protein>
    <submittedName>
        <fullName evidence="1">Uncharacterized protein</fullName>
    </submittedName>
</protein>
<name>A0A5C2S4M3_9APHY</name>
<accession>A0A5C2S4M3</accession>
<gene>
    <name evidence="1" type="ORF">L227DRAFT_199581</name>
</gene>
<evidence type="ECO:0000313" key="2">
    <source>
        <dbReference type="Proteomes" id="UP000313359"/>
    </source>
</evidence>
<dbReference type="Proteomes" id="UP000313359">
    <property type="component" value="Unassembled WGS sequence"/>
</dbReference>
<keyword evidence="2" id="KW-1185">Reference proteome</keyword>
<dbReference type="AlphaFoldDB" id="A0A5C2S4M3"/>
<dbReference type="EMBL" id="ML122278">
    <property type="protein sequence ID" value="RPD57844.1"/>
    <property type="molecule type" value="Genomic_DNA"/>
</dbReference>
<sequence length="77" mass="8650">MTSMAHIPERGVFRASMVRIRRALLVAYSRSHAALSAYGTTFTLRGGHAATKPLPLARYTSLGPIRTSLRKQRYFWA</sequence>